<sequence>MQNKYKYAVATLLALGVLGGSTITAQNASAKRHVRVTRKVHKHARRHRAKRHFYSKRLSKKEISKKMIAYLDDDDGNGDLDSSGLTNTVADDDYPDGIDGVYEYLLNQTDMERISYTNHKEANDDAFCLYTGGWANSLPIAKKYIRLLNNIFINNVKSKYKKNLNSKLKDVEHSNTHNANKNLYKYYNELTKAVKDTWNARIYDNIAD</sequence>
<evidence type="ECO:0000256" key="1">
    <source>
        <dbReference type="SAM" id="SignalP"/>
    </source>
</evidence>
<evidence type="ECO:0000313" key="3">
    <source>
        <dbReference type="Proteomes" id="UP001144204"/>
    </source>
</evidence>
<keyword evidence="1" id="KW-0732">Signal</keyword>
<feature type="signal peptide" evidence="1">
    <location>
        <begin position="1"/>
        <end position="25"/>
    </location>
</feature>
<proteinExistence type="predicted"/>
<accession>A0A9W6B0I0</accession>
<evidence type="ECO:0000313" key="2">
    <source>
        <dbReference type="EMBL" id="GLB46213.1"/>
    </source>
</evidence>
<keyword evidence="3" id="KW-1185">Reference proteome</keyword>
<name>A0A9W6B0I0_9LACO</name>
<comment type="caution">
    <text evidence="2">The sequence shown here is derived from an EMBL/GenBank/DDBJ whole genome shotgun (WGS) entry which is preliminary data.</text>
</comment>
<gene>
    <name evidence="2" type="ORF">WR164_01920</name>
</gene>
<organism evidence="2 3">
    <name type="scientific">Philodulcilactobacillus myokoensis</name>
    <dbReference type="NCBI Taxonomy" id="2929573"/>
    <lineage>
        <taxon>Bacteria</taxon>
        <taxon>Bacillati</taxon>
        <taxon>Bacillota</taxon>
        <taxon>Bacilli</taxon>
        <taxon>Lactobacillales</taxon>
        <taxon>Lactobacillaceae</taxon>
        <taxon>Philodulcilactobacillus</taxon>
    </lineage>
</organism>
<reference evidence="2" key="1">
    <citation type="submission" date="2022-07" db="EMBL/GenBank/DDBJ databases">
        <authorList>
            <person name="Kouya T."/>
            <person name="Ishiyama Y."/>
        </authorList>
    </citation>
    <scope>NUCLEOTIDE SEQUENCE</scope>
    <source>
        <strain evidence="2">WR16-4</strain>
    </source>
</reference>
<feature type="chain" id="PRO_5040833984" evidence="1">
    <location>
        <begin position="26"/>
        <end position="208"/>
    </location>
</feature>
<reference evidence="2" key="2">
    <citation type="journal article" date="2023" name="PLoS ONE">
        <title>Philodulcilactobacillus myokoensis gen. nov., sp. nov., a fructophilic, acidophilic, and agar-phobic lactic acid bacterium isolated from fermented vegetable extracts.</title>
        <authorList>
            <person name="Kouya T."/>
            <person name="Ishiyama Y."/>
            <person name="Ohashi S."/>
            <person name="Kumakubo R."/>
            <person name="Yamazaki T."/>
            <person name="Otaki T."/>
        </authorList>
    </citation>
    <scope>NUCLEOTIDE SEQUENCE</scope>
    <source>
        <strain evidence="2">WR16-4</strain>
    </source>
</reference>
<protein>
    <submittedName>
        <fullName evidence="2">Uncharacterized protein</fullName>
    </submittedName>
</protein>
<dbReference type="EMBL" id="BRPL01000002">
    <property type="protein sequence ID" value="GLB46213.1"/>
    <property type="molecule type" value="Genomic_DNA"/>
</dbReference>
<dbReference type="RefSeq" id="WP_286135671.1">
    <property type="nucleotide sequence ID" value="NZ_BRPL01000002.1"/>
</dbReference>
<dbReference type="AlphaFoldDB" id="A0A9W6B0I0"/>
<dbReference type="Proteomes" id="UP001144204">
    <property type="component" value="Unassembled WGS sequence"/>
</dbReference>